<evidence type="ECO:0000313" key="2">
    <source>
        <dbReference type="Proteomes" id="UP000236161"/>
    </source>
</evidence>
<sequence length="61" mass="6932">MSRRVFVLRNVTFSASAIRVHPFLVRLGGLAYVDAARASTWTVQMKKRGSNCNKQIPNYTF</sequence>
<dbReference type="AlphaFoldDB" id="A0A2I0A587"/>
<gene>
    <name evidence="1" type="ORF">AXF42_Ash017587</name>
</gene>
<proteinExistence type="predicted"/>
<accession>A0A2I0A587</accession>
<organism evidence="1 2">
    <name type="scientific">Apostasia shenzhenica</name>
    <dbReference type="NCBI Taxonomy" id="1088818"/>
    <lineage>
        <taxon>Eukaryota</taxon>
        <taxon>Viridiplantae</taxon>
        <taxon>Streptophyta</taxon>
        <taxon>Embryophyta</taxon>
        <taxon>Tracheophyta</taxon>
        <taxon>Spermatophyta</taxon>
        <taxon>Magnoliopsida</taxon>
        <taxon>Liliopsida</taxon>
        <taxon>Asparagales</taxon>
        <taxon>Orchidaceae</taxon>
        <taxon>Apostasioideae</taxon>
        <taxon>Apostasia</taxon>
    </lineage>
</organism>
<dbReference type="Proteomes" id="UP000236161">
    <property type="component" value="Unassembled WGS sequence"/>
</dbReference>
<keyword evidence="2" id="KW-1185">Reference proteome</keyword>
<evidence type="ECO:0000313" key="1">
    <source>
        <dbReference type="EMBL" id="PKA50708.1"/>
    </source>
</evidence>
<protein>
    <submittedName>
        <fullName evidence="1">Uncharacterized protein</fullName>
    </submittedName>
</protein>
<reference evidence="1 2" key="1">
    <citation type="journal article" date="2017" name="Nature">
        <title>The Apostasia genome and the evolution of orchids.</title>
        <authorList>
            <person name="Zhang G.Q."/>
            <person name="Liu K.W."/>
            <person name="Li Z."/>
            <person name="Lohaus R."/>
            <person name="Hsiao Y.Y."/>
            <person name="Niu S.C."/>
            <person name="Wang J.Y."/>
            <person name="Lin Y.C."/>
            <person name="Xu Q."/>
            <person name="Chen L.J."/>
            <person name="Yoshida K."/>
            <person name="Fujiwara S."/>
            <person name="Wang Z.W."/>
            <person name="Zhang Y.Q."/>
            <person name="Mitsuda N."/>
            <person name="Wang M."/>
            <person name="Liu G.H."/>
            <person name="Pecoraro L."/>
            <person name="Huang H.X."/>
            <person name="Xiao X.J."/>
            <person name="Lin M."/>
            <person name="Wu X.Y."/>
            <person name="Wu W.L."/>
            <person name="Chen Y.Y."/>
            <person name="Chang S.B."/>
            <person name="Sakamoto S."/>
            <person name="Ohme-Takagi M."/>
            <person name="Yagi M."/>
            <person name="Zeng S.J."/>
            <person name="Shen C.Y."/>
            <person name="Yeh C.M."/>
            <person name="Luo Y.B."/>
            <person name="Tsai W.C."/>
            <person name="Van de Peer Y."/>
            <person name="Liu Z.J."/>
        </authorList>
    </citation>
    <scope>NUCLEOTIDE SEQUENCE [LARGE SCALE GENOMIC DNA]</scope>
    <source>
        <strain evidence="2">cv. Shenzhen</strain>
        <tissue evidence="1">Stem</tissue>
    </source>
</reference>
<name>A0A2I0A587_9ASPA</name>
<dbReference type="EMBL" id="KZ452018">
    <property type="protein sequence ID" value="PKA50708.1"/>
    <property type="molecule type" value="Genomic_DNA"/>
</dbReference>